<dbReference type="PANTHER" id="PTHR30535:SF34">
    <property type="entry name" value="MOLYBDATE-BINDING PROTEIN MOLA"/>
    <property type="match status" value="1"/>
</dbReference>
<name>K0NRK3_DESTT</name>
<keyword evidence="1" id="KW-0732">Signal</keyword>
<evidence type="ECO:0000256" key="1">
    <source>
        <dbReference type="SAM" id="SignalP"/>
    </source>
</evidence>
<dbReference type="Pfam" id="PF01955">
    <property type="entry name" value="CbiZ"/>
    <property type="match status" value="1"/>
</dbReference>
<dbReference type="Proteomes" id="UP000007347">
    <property type="component" value="Chromosome"/>
</dbReference>
<dbReference type="PROSITE" id="PS50983">
    <property type="entry name" value="FE_B12_PBP"/>
    <property type="match status" value="1"/>
</dbReference>
<dbReference type="KEGG" id="dto:TOL2_C34200"/>
<evidence type="ECO:0000259" key="2">
    <source>
        <dbReference type="PROSITE" id="PS50983"/>
    </source>
</evidence>
<dbReference type="Pfam" id="PF01497">
    <property type="entry name" value="Peripla_BP_2"/>
    <property type="match status" value="1"/>
</dbReference>
<dbReference type="RefSeq" id="WP_014958766.1">
    <property type="nucleotide sequence ID" value="NC_018645.1"/>
</dbReference>
<feature type="chain" id="PRO_5003839094" evidence="1">
    <location>
        <begin position="31"/>
        <end position="697"/>
    </location>
</feature>
<dbReference type="InterPro" id="IPR002808">
    <property type="entry name" value="AdoCbi_amidolase"/>
</dbReference>
<evidence type="ECO:0000313" key="3">
    <source>
        <dbReference type="EMBL" id="CCK81577.1"/>
    </source>
</evidence>
<sequence>MLIQNKKRLKFNPFLLISALLFIICTTSVAAYPVSVIDSKGNHLKIFKTPHKVISLVPSATQIIFEIGAKEHIHAITYHDITLAGAFDKQIIGGFFLPSIDKIKTAKPDMIILSTLHQDIIEKFQNTECKIFIFDTTTIESAYKNIEVLGKIFNREQAAQKIIKKNKAELNHIKQKLAKINHLKHKRVIRLMGKNTIMTPGTDSFQTRIIRAAGGIAPDFGKKGSIVSVTKQEWIKFNPQVIYGCGPDKEAAKKFFSKPGWKDVDAVKKGQIYYFPCDLTCRASTHTGYFVSWLSSMIYTDEFAKAKNTILPITITRSKPFEIDLDYIKSASINYSHIYDFENKTLVVNFQKDQTIISTLEGQRDHILTVGNHYSPPPTWAPGHHLGIEHIRSSILKAMGKNQQTASFLMTGADMDNLSVKTKVFKEMKVVALVTAGVMSNAVRMSKDTGDFYEPGTINVIIMTNMRLSTRAMTRTIIAGTEAKTAALEDMDIRSTYTPLMNAATGTGTDNIIVVQGEGQLVENAGGHSKMGELIAKAVYDGVSEAILKQNKITADRHLFQRLKERKISIFQLVSNVNCDCINNTSGTPNRLAQVVEHLLLEPKYASFLESALAISDEYEKGLVKDLFFFQKWCRTIAGDIAGKNIEEIKIHVMDDHIPVTLKTAFNAIFTGALAKLNTDESNPDKSNQGKSTHENN</sequence>
<keyword evidence="3" id="KW-0378">Hydrolase</keyword>
<dbReference type="EMBL" id="FO203503">
    <property type="protein sequence ID" value="CCK81577.1"/>
    <property type="molecule type" value="Genomic_DNA"/>
</dbReference>
<dbReference type="InterPro" id="IPR050902">
    <property type="entry name" value="ABC_Transporter_SBP"/>
</dbReference>
<dbReference type="GO" id="GO:0016787">
    <property type="term" value="F:hydrolase activity"/>
    <property type="evidence" value="ECO:0007669"/>
    <property type="project" value="UniProtKB-KW"/>
</dbReference>
<dbReference type="Gene3D" id="3.40.50.1980">
    <property type="entry name" value="Nitrogenase molybdenum iron protein domain"/>
    <property type="match status" value="2"/>
</dbReference>
<reference evidence="3 4" key="1">
    <citation type="journal article" date="2013" name="Environ. Microbiol.">
        <title>Complete genome, catabolic sub-proteomes and key-metabolites of Desulfobacula toluolica Tol2, a marine, aromatic compound-degrading, sulfate-reducing bacterium.</title>
        <authorList>
            <person name="Wohlbrand L."/>
            <person name="Jacob J.H."/>
            <person name="Kube M."/>
            <person name="Mussmann M."/>
            <person name="Jarling R."/>
            <person name="Beck A."/>
            <person name="Amann R."/>
            <person name="Wilkes H."/>
            <person name="Reinhardt R."/>
            <person name="Rabus R."/>
        </authorList>
    </citation>
    <scope>NUCLEOTIDE SEQUENCE [LARGE SCALE GENOMIC DNA]</scope>
    <source>
        <strain evidence="4">DSM 7467 / Tol2</strain>
    </source>
</reference>
<feature type="signal peptide" evidence="1">
    <location>
        <begin position="1"/>
        <end position="30"/>
    </location>
</feature>
<accession>K0NRK3</accession>
<dbReference type="SUPFAM" id="SSF53807">
    <property type="entry name" value="Helical backbone' metal receptor"/>
    <property type="match status" value="1"/>
</dbReference>
<dbReference type="PANTHER" id="PTHR30535">
    <property type="entry name" value="VITAMIN B12-BINDING PROTEIN"/>
    <property type="match status" value="1"/>
</dbReference>
<gene>
    <name evidence="3" type="ordered locus">TOL2_C34200</name>
</gene>
<proteinExistence type="predicted"/>
<keyword evidence="4" id="KW-1185">Reference proteome</keyword>
<dbReference type="InterPro" id="IPR002491">
    <property type="entry name" value="ABC_transptr_periplasmic_BD"/>
</dbReference>
<dbReference type="GO" id="GO:0071281">
    <property type="term" value="P:cellular response to iron ion"/>
    <property type="evidence" value="ECO:0007669"/>
    <property type="project" value="TreeGrafter"/>
</dbReference>
<dbReference type="HOGENOM" id="CLU_408678_0_0_7"/>
<evidence type="ECO:0000313" key="4">
    <source>
        <dbReference type="Proteomes" id="UP000007347"/>
    </source>
</evidence>
<protein>
    <submittedName>
        <fullName evidence="3">Periplasmic binding protein modulated with adenosylcobinamide aminohydrolase, CbiZ</fullName>
    </submittedName>
</protein>
<dbReference type="AlphaFoldDB" id="K0NRK3"/>
<dbReference type="STRING" id="651182.TOL2_C34200"/>
<feature type="domain" description="Fe/B12 periplasmic-binding" evidence="2">
    <location>
        <begin position="52"/>
        <end position="302"/>
    </location>
</feature>
<dbReference type="OrthoDB" id="5409767at2"/>
<organism evidence="3 4">
    <name type="scientific">Desulfobacula toluolica (strain DSM 7467 / Tol2)</name>
    <dbReference type="NCBI Taxonomy" id="651182"/>
    <lineage>
        <taxon>Bacteria</taxon>
        <taxon>Pseudomonadati</taxon>
        <taxon>Thermodesulfobacteriota</taxon>
        <taxon>Desulfobacteria</taxon>
        <taxon>Desulfobacterales</taxon>
        <taxon>Desulfobacteraceae</taxon>
        <taxon>Desulfobacula</taxon>
    </lineage>
</organism>